<dbReference type="Proteomes" id="UP001212997">
    <property type="component" value="Unassembled WGS sequence"/>
</dbReference>
<name>A0AAD5V3N8_9APHY</name>
<organism evidence="2 3">
    <name type="scientific">Meripilus lineatus</name>
    <dbReference type="NCBI Taxonomy" id="2056292"/>
    <lineage>
        <taxon>Eukaryota</taxon>
        <taxon>Fungi</taxon>
        <taxon>Dikarya</taxon>
        <taxon>Basidiomycota</taxon>
        <taxon>Agaricomycotina</taxon>
        <taxon>Agaricomycetes</taxon>
        <taxon>Polyporales</taxon>
        <taxon>Meripilaceae</taxon>
        <taxon>Meripilus</taxon>
    </lineage>
</organism>
<feature type="region of interest" description="Disordered" evidence="1">
    <location>
        <begin position="240"/>
        <end position="269"/>
    </location>
</feature>
<dbReference type="EMBL" id="JANAWD010000226">
    <property type="protein sequence ID" value="KAJ3483486.1"/>
    <property type="molecule type" value="Genomic_DNA"/>
</dbReference>
<accession>A0AAD5V3N8</accession>
<keyword evidence="3" id="KW-1185">Reference proteome</keyword>
<dbReference type="AlphaFoldDB" id="A0AAD5V3N8"/>
<feature type="region of interest" description="Disordered" evidence="1">
    <location>
        <begin position="1"/>
        <end position="37"/>
    </location>
</feature>
<evidence type="ECO:0000313" key="3">
    <source>
        <dbReference type="Proteomes" id="UP001212997"/>
    </source>
</evidence>
<gene>
    <name evidence="2" type="ORF">NLI96_g6269</name>
</gene>
<protein>
    <recommendedName>
        <fullName evidence="4">F-box domain-containing protein</fullName>
    </recommendedName>
</protein>
<proteinExistence type="predicted"/>
<dbReference type="InterPro" id="IPR032675">
    <property type="entry name" value="LRR_dom_sf"/>
</dbReference>
<comment type="caution">
    <text evidence="2">The sequence shown here is derived from an EMBL/GenBank/DDBJ whole genome shotgun (WGS) entry which is preliminary data.</text>
</comment>
<dbReference type="Gene3D" id="3.80.10.10">
    <property type="entry name" value="Ribonuclease Inhibitor"/>
    <property type="match status" value="1"/>
</dbReference>
<sequence length="661" mass="75064">MVDKAVNGIIRSPAKISHRPSPTQRPAPKAAFHKKRVPTGRGVVDQRDGEFEQSRAPFGRDEVRAYRFMLAMVAERVGSLMLKAIIARHGNLDSAKMEIFTGLLRNISHPPFLILLLFTPTPAISDATRPLPWLTSSSSNRMQSSKLPIEICEKVIDALPIYDPFPPYYRAVAESIWTLYACALVSRDWVPRSQYHLFRNVELRTTRQADAFLDVVARSPYRARSVEHLAIWPLAPKPPSPPFTPTTVSPPLGFSDSATPSPPGSPRSPLLSPPIIHSIQLSPPIPTVREWDEEDAWSELDSELDFEDDFALSLSTKSSVSDISSQFQTKIKADDTPVPPCYYNWIYKVFARLPPLLVNLSTLKLAFLPVLHPSFIVRISCFKTVKALSLSSLSNQSFSEIIQLVNRLTQLRFIHILDGSWDQPARFFPSKQLHFEKLQLYLSDAEKKDTLDWLESPQDLSGLNAIQYSSSCDPSDMEKLHRILQRCIHSLMFLSLSLDYSSDDPFEFLSLTSHSKLKYLEIWISTFRFPKHIGAFASRISQLLPPSLVYLRIGPFENPDPEALASSQSGWEEIDNALSDPKFKQLKYIVMNLNVLRSPDYDHTPPDLKATFRTIFPKCYKRGVIWVGKYTGQDDLRAIHVCEDDEREFSITQLELSYFRV</sequence>
<evidence type="ECO:0000313" key="2">
    <source>
        <dbReference type="EMBL" id="KAJ3483486.1"/>
    </source>
</evidence>
<evidence type="ECO:0008006" key="4">
    <source>
        <dbReference type="Google" id="ProtNLM"/>
    </source>
</evidence>
<reference evidence="2" key="1">
    <citation type="submission" date="2022-07" db="EMBL/GenBank/DDBJ databases">
        <title>Genome Sequence of Physisporinus lineatus.</title>
        <authorList>
            <person name="Buettner E."/>
        </authorList>
    </citation>
    <scope>NUCLEOTIDE SEQUENCE</scope>
    <source>
        <strain evidence="2">VT162</strain>
    </source>
</reference>
<evidence type="ECO:0000256" key="1">
    <source>
        <dbReference type="SAM" id="MobiDB-lite"/>
    </source>
</evidence>